<reference evidence="7 8" key="1">
    <citation type="journal article" date="2018" name="Science">
        <title>The opium poppy genome and morphinan production.</title>
        <authorList>
            <person name="Guo L."/>
            <person name="Winzer T."/>
            <person name="Yang X."/>
            <person name="Li Y."/>
            <person name="Ning Z."/>
            <person name="He Z."/>
            <person name="Teodor R."/>
            <person name="Lu Y."/>
            <person name="Bowser T.A."/>
            <person name="Graham I.A."/>
            <person name="Ye K."/>
        </authorList>
    </citation>
    <scope>NUCLEOTIDE SEQUENCE [LARGE SCALE GENOMIC DNA]</scope>
    <source>
        <strain evidence="8">cv. HN1</strain>
        <tissue evidence="7">Leaves</tissue>
    </source>
</reference>
<dbReference type="GO" id="GO:0008173">
    <property type="term" value="F:RNA methyltransferase activity"/>
    <property type="evidence" value="ECO:0007669"/>
    <property type="project" value="InterPro"/>
</dbReference>
<evidence type="ECO:0000256" key="1">
    <source>
        <dbReference type="ARBA" id="ARBA00022603"/>
    </source>
</evidence>
<dbReference type="Gene3D" id="3.40.50.150">
    <property type="entry name" value="Vaccinia Virus protein VP39"/>
    <property type="match status" value="1"/>
</dbReference>
<dbReference type="PRINTS" id="PR02010">
    <property type="entry name" value="RCMT9"/>
</dbReference>
<feature type="domain" description="SAM-dependent MTase RsmB/NOP-type" evidence="6">
    <location>
        <begin position="29"/>
        <end position="322"/>
    </location>
</feature>
<evidence type="ECO:0000256" key="4">
    <source>
        <dbReference type="ARBA" id="ARBA00022884"/>
    </source>
</evidence>
<accession>A0A4Y7K116</accession>
<evidence type="ECO:0000256" key="5">
    <source>
        <dbReference type="PROSITE-ProRule" id="PRU01023"/>
    </source>
</evidence>
<dbReference type="GO" id="GO:0003723">
    <property type="term" value="F:RNA binding"/>
    <property type="evidence" value="ECO:0007669"/>
    <property type="project" value="UniProtKB-UniRule"/>
</dbReference>
<evidence type="ECO:0000256" key="2">
    <source>
        <dbReference type="ARBA" id="ARBA00022679"/>
    </source>
</evidence>
<dbReference type="PANTHER" id="PTHR22807">
    <property type="entry name" value="NOP2 YEAST -RELATED NOL1/NOP2/FMU SUN DOMAIN-CONTAINING"/>
    <property type="match status" value="1"/>
</dbReference>
<organism evidence="7 8">
    <name type="scientific">Papaver somniferum</name>
    <name type="common">Opium poppy</name>
    <dbReference type="NCBI Taxonomy" id="3469"/>
    <lineage>
        <taxon>Eukaryota</taxon>
        <taxon>Viridiplantae</taxon>
        <taxon>Streptophyta</taxon>
        <taxon>Embryophyta</taxon>
        <taxon>Tracheophyta</taxon>
        <taxon>Spermatophyta</taxon>
        <taxon>Magnoliopsida</taxon>
        <taxon>Ranunculales</taxon>
        <taxon>Papaveraceae</taxon>
        <taxon>Papaveroideae</taxon>
        <taxon>Papaver</taxon>
    </lineage>
</organism>
<evidence type="ECO:0000259" key="6">
    <source>
        <dbReference type="PROSITE" id="PS51686"/>
    </source>
</evidence>
<feature type="binding site" evidence="5">
    <location>
        <position position="170"/>
    </location>
    <ligand>
        <name>S-adenosyl-L-methionine</name>
        <dbReference type="ChEBI" id="CHEBI:59789"/>
    </ligand>
</feature>
<dbReference type="PANTHER" id="PTHR22807:SF16">
    <property type="entry name" value="SAM-DEPENDENT MTASE RSMB_NOP-TYPE DOMAIN-CONTAINING PROTEIN"/>
    <property type="match status" value="1"/>
</dbReference>
<dbReference type="PROSITE" id="PS51686">
    <property type="entry name" value="SAM_MT_RSMB_NOP"/>
    <property type="match status" value="1"/>
</dbReference>
<dbReference type="Pfam" id="PF01189">
    <property type="entry name" value="Methyltr_RsmB-F"/>
    <property type="match status" value="1"/>
</dbReference>
<gene>
    <name evidence="7" type="ORF">C5167_009699</name>
</gene>
<keyword evidence="1 5" id="KW-0489">Methyltransferase</keyword>
<dbReference type="InterPro" id="IPR001678">
    <property type="entry name" value="MeTrfase_RsmB-F_NOP2_dom"/>
</dbReference>
<dbReference type="InterPro" id="IPR049560">
    <property type="entry name" value="MeTrfase_RsmB-F_NOP2_cat"/>
</dbReference>
<dbReference type="EMBL" id="CM010720">
    <property type="protein sequence ID" value="RZC66010.1"/>
    <property type="molecule type" value="Genomic_DNA"/>
</dbReference>
<dbReference type="OMA" id="KYEKWGW"/>
<evidence type="ECO:0000313" key="7">
    <source>
        <dbReference type="EMBL" id="RZC66010.1"/>
    </source>
</evidence>
<protein>
    <recommendedName>
        <fullName evidence="6">SAM-dependent MTase RsmB/NOP-type domain-containing protein</fullName>
    </recommendedName>
</protein>
<feature type="binding site" evidence="5">
    <location>
        <position position="142"/>
    </location>
    <ligand>
        <name>S-adenosyl-L-methionine</name>
        <dbReference type="ChEBI" id="CHEBI:59789"/>
    </ligand>
</feature>
<evidence type="ECO:0000256" key="3">
    <source>
        <dbReference type="ARBA" id="ARBA00022691"/>
    </source>
</evidence>
<name>A0A4Y7K116_PAPSO</name>
<keyword evidence="4 5" id="KW-0694">RNA-binding</keyword>
<dbReference type="Proteomes" id="UP000316621">
    <property type="component" value="Chromosome 6"/>
</dbReference>
<dbReference type="AlphaFoldDB" id="A0A4Y7K116"/>
<dbReference type="SUPFAM" id="SSF53335">
    <property type="entry name" value="S-adenosyl-L-methionine-dependent methyltransferases"/>
    <property type="match status" value="1"/>
</dbReference>
<dbReference type="InterPro" id="IPR023267">
    <property type="entry name" value="RCMT"/>
</dbReference>
<dbReference type="InterPro" id="IPR029063">
    <property type="entry name" value="SAM-dependent_MTases_sf"/>
</dbReference>
<dbReference type="InterPro" id="IPR023269">
    <property type="entry name" value="RCMT_subfamily_9"/>
</dbReference>
<keyword evidence="8" id="KW-1185">Reference proteome</keyword>
<dbReference type="GO" id="GO:0001510">
    <property type="term" value="P:RNA methylation"/>
    <property type="evidence" value="ECO:0007669"/>
    <property type="project" value="InterPro"/>
</dbReference>
<evidence type="ECO:0000313" key="8">
    <source>
        <dbReference type="Proteomes" id="UP000316621"/>
    </source>
</evidence>
<comment type="similarity">
    <text evidence="5">Belongs to the class I-like SAM-binding methyltransferase superfamily. RsmB/NOP family.</text>
</comment>
<dbReference type="Gramene" id="RZC66010">
    <property type="protein sequence ID" value="RZC66010"/>
    <property type="gene ID" value="C5167_009699"/>
</dbReference>
<proteinExistence type="inferred from homology"/>
<comment type="caution">
    <text evidence="5">Lacks conserved residue(s) required for the propagation of feature annotation.</text>
</comment>
<sequence length="322" mass="35462">MEEEIVPTLPLPEAFLNFLNENGLDSSIYSSTTTNTTPRYIRVKPSEGEAHIPELEAEINCKLDKVDWLPNFYSIPPHIQIASTNSYRQGNVYGMDAASGAAVLALNVVPGDHVLDLCAAPGAKLCMLADLLGSSGSLTGVDIAKHRLAACRTMLQKYSLSDHCRLFVADGTSFSLVPLRVSESGNKSLKSTDALLCEDTMDTYKEWTSKRSWKERKRAQKERNGITSQIVLKSHEPELIFYGRQSGVVGLSKREILQAASGNDLSDAGYDKVLVDAECTHDGSIKHIQKFDQWGWKTLQRRVLDAERTDTLANLQATSASL</sequence>
<keyword evidence="2 5" id="KW-0808">Transferase</keyword>
<dbReference type="CDD" id="cd02440">
    <property type="entry name" value="AdoMet_MTases"/>
    <property type="match status" value="1"/>
</dbReference>
<keyword evidence="3 5" id="KW-0949">S-adenosyl-L-methionine</keyword>